<accession>A0AAE3RAT0</accession>
<keyword evidence="2" id="KW-1185">Reference proteome</keyword>
<dbReference type="Proteomes" id="UP001232063">
    <property type="component" value="Unassembled WGS sequence"/>
</dbReference>
<reference evidence="1" key="1">
    <citation type="submission" date="2023-05" db="EMBL/GenBank/DDBJ databases">
        <authorList>
            <person name="Zhang X."/>
        </authorList>
    </citation>
    <scope>NUCLEOTIDE SEQUENCE</scope>
    <source>
        <strain evidence="1">BD1B2-1</strain>
    </source>
</reference>
<dbReference type="EMBL" id="JASJOU010000029">
    <property type="protein sequence ID" value="MDJ1506841.1"/>
    <property type="molecule type" value="Genomic_DNA"/>
</dbReference>
<dbReference type="RefSeq" id="WP_314520096.1">
    <property type="nucleotide sequence ID" value="NZ_JASJOU010000029.1"/>
</dbReference>
<comment type="caution">
    <text evidence="1">The sequence shown here is derived from an EMBL/GenBank/DDBJ whole genome shotgun (WGS) entry which is preliminary data.</text>
</comment>
<evidence type="ECO:0000313" key="2">
    <source>
        <dbReference type="Proteomes" id="UP001232063"/>
    </source>
</evidence>
<gene>
    <name evidence="1" type="ORF">QNI22_39750</name>
</gene>
<sequence length="119" mass="13393">MAVYHDAAIITLEHFSADELVILLLTPLKTKIKLSFTGIYDWGFTPFSTQNELFDLHVYDKRVPVPQTVADINDIPESYLQAIQEYDYTLVILDASVGMGGFVICEKFTESILDTSPSE</sequence>
<protein>
    <submittedName>
        <fullName evidence="1">Uncharacterized protein</fullName>
    </submittedName>
</protein>
<organism evidence="1 2">
    <name type="scientific">Xanthocytophaga agilis</name>
    <dbReference type="NCBI Taxonomy" id="3048010"/>
    <lineage>
        <taxon>Bacteria</taxon>
        <taxon>Pseudomonadati</taxon>
        <taxon>Bacteroidota</taxon>
        <taxon>Cytophagia</taxon>
        <taxon>Cytophagales</taxon>
        <taxon>Rhodocytophagaceae</taxon>
        <taxon>Xanthocytophaga</taxon>
    </lineage>
</organism>
<name>A0AAE3RAT0_9BACT</name>
<dbReference type="AlphaFoldDB" id="A0AAE3RAT0"/>
<evidence type="ECO:0000313" key="1">
    <source>
        <dbReference type="EMBL" id="MDJ1506841.1"/>
    </source>
</evidence>
<proteinExistence type="predicted"/>